<name>A0ABT2KU63_9BACL</name>
<dbReference type="Pfam" id="PF06054">
    <property type="entry name" value="CoiA_nuc"/>
    <property type="match status" value="1"/>
</dbReference>
<comment type="caution">
    <text evidence="3">The sequence shown here is derived from an EMBL/GenBank/DDBJ whole genome shotgun (WGS) entry which is preliminary data.</text>
</comment>
<feature type="domain" description="Competence protein CoiA nuclease-like" evidence="1">
    <location>
        <begin position="59"/>
        <end position="137"/>
    </location>
</feature>
<gene>
    <name evidence="3" type="ORF">NQG31_03115</name>
</gene>
<accession>A0ABT2KU63</accession>
<dbReference type="Pfam" id="PF25164">
    <property type="entry name" value="CoiA_N"/>
    <property type="match status" value="1"/>
</dbReference>
<feature type="domain" description="Competence protein CoiA-like N-terminal" evidence="2">
    <location>
        <begin position="18"/>
        <end position="53"/>
    </location>
</feature>
<dbReference type="RefSeq" id="WP_034809593.1">
    <property type="nucleotide sequence ID" value="NZ_JANIEK010000007.1"/>
</dbReference>
<keyword evidence="4" id="KW-1185">Reference proteome</keyword>
<evidence type="ECO:0000259" key="2">
    <source>
        <dbReference type="Pfam" id="PF25164"/>
    </source>
</evidence>
<sequence>MRFAIGRTGDYVDTRSLNRKQLETFAPFSCPDCQGPVLLKQGTKRRLHFAHRHACGRGESTGHQRDKWDVRQWLQRRGYHVDQEVLLDGRRADLVASKGGSSIVIEIQASPLDVETYHERTAHYEALGHPVVWLSSGVRPDPIPRFTPWMRAELARCHALFIPVDGSLYRFVGFPTSLRYGQGRWVKVDDLTVSPFEPFFRFDAHAWGQLVRRRRMTPPYPTKDYRRLILNRLYPLGVLPSLLPTMCYLPMPVFWGVHIHPLDFQVVLYLNRRMHPADSISWSVVKTCRQFGVTPTSDFVQAFEVQWKQLLNVFDVPCEVRLWTVPKTLEDALQYDRRMFQGFQRFMAKSYIT</sequence>
<dbReference type="EMBL" id="JANIEK010000007">
    <property type="protein sequence ID" value="MCT4794517.1"/>
    <property type="molecule type" value="Genomic_DNA"/>
</dbReference>
<evidence type="ECO:0000259" key="1">
    <source>
        <dbReference type="Pfam" id="PF06054"/>
    </source>
</evidence>
<protein>
    <submittedName>
        <fullName evidence="3">Competence protein CoiA</fullName>
    </submittedName>
</protein>
<proteinExistence type="predicted"/>
<dbReference type="Proteomes" id="UP001206821">
    <property type="component" value="Unassembled WGS sequence"/>
</dbReference>
<dbReference type="InterPro" id="IPR057253">
    <property type="entry name" value="CoiA-like_N"/>
</dbReference>
<dbReference type="InterPro" id="IPR010330">
    <property type="entry name" value="CoiA_nuc"/>
</dbReference>
<evidence type="ECO:0000313" key="4">
    <source>
        <dbReference type="Proteomes" id="UP001206821"/>
    </source>
</evidence>
<evidence type="ECO:0000313" key="3">
    <source>
        <dbReference type="EMBL" id="MCT4794517.1"/>
    </source>
</evidence>
<reference evidence="3 4" key="1">
    <citation type="submission" date="2022-07" db="EMBL/GenBank/DDBJ databases">
        <title>Genomic and pangenome structural analysis of the polyextremophile Exiguobacterium.</title>
        <authorList>
            <person name="Shen L."/>
        </authorList>
    </citation>
    <scope>NUCLEOTIDE SEQUENCE [LARGE SCALE GENOMIC DNA]</scope>
    <source>
        <strain evidence="3 4">12_1</strain>
    </source>
</reference>
<organism evidence="3 4">
    <name type="scientific">Exiguobacterium alkaliphilum</name>
    <dbReference type="NCBI Taxonomy" id="1428684"/>
    <lineage>
        <taxon>Bacteria</taxon>
        <taxon>Bacillati</taxon>
        <taxon>Bacillota</taxon>
        <taxon>Bacilli</taxon>
        <taxon>Bacillales</taxon>
        <taxon>Bacillales Family XII. Incertae Sedis</taxon>
        <taxon>Exiguobacterium</taxon>
    </lineage>
</organism>